<dbReference type="EMBL" id="PRDK01000007">
    <property type="protein sequence ID" value="MBE8714703.1"/>
    <property type="molecule type" value="Genomic_DNA"/>
</dbReference>
<evidence type="ECO:0000256" key="1">
    <source>
        <dbReference type="SAM" id="Phobius"/>
    </source>
</evidence>
<keyword evidence="1" id="KW-0472">Membrane</keyword>
<feature type="transmembrane region" description="Helical" evidence="1">
    <location>
        <begin position="212"/>
        <end position="232"/>
    </location>
</feature>
<reference evidence="2" key="1">
    <citation type="submission" date="2018-02" db="EMBL/GenBank/DDBJ databases">
        <authorList>
            <person name="Vasarhelyi B.M."/>
            <person name="Deshmukh S."/>
            <person name="Balint B."/>
            <person name="Kukolya J."/>
        </authorList>
    </citation>
    <scope>NUCLEOTIDE SEQUENCE</scope>
    <source>
        <strain evidence="2">KB22</strain>
    </source>
</reference>
<feature type="transmembrane region" description="Helical" evidence="1">
    <location>
        <begin position="272"/>
        <end position="293"/>
    </location>
</feature>
<feature type="transmembrane region" description="Helical" evidence="1">
    <location>
        <begin position="86"/>
        <end position="104"/>
    </location>
</feature>
<proteinExistence type="predicted"/>
<organism evidence="2 3">
    <name type="scientific">Sphingobacterium hungaricum</name>
    <dbReference type="NCBI Taxonomy" id="2082723"/>
    <lineage>
        <taxon>Bacteria</taxon>
        <taxon>Pseudomonadati</taxon>
        <taxon>Bacteroidota</taxon>
        <taxon>Sphingobacteriia</taxon>
        <taxon>Sphingobacteriales</taxon>
        <taxon>Sphingobacteriaceae</taxon>
        <taxon>Sphingobacterium</taxon>
    </lineage>
</organism>
<evidence type="ECO:0000313" key="3">
    <source>
        <dbReference type="Proteomes" id="UP000616201"/>
    </source>
</evidence>
<evidence type="ECO:0000313" key="2">
    <source>
        <dbReference type="EMBL" id="MBE8714703.1"/>
    </source>
</evidence>
<feature type="transmembrane region" description="Helical" evidence="1">
    <location>
        <begin position="21"/>
        <end position="41"/>
    </location>
</feature>
<feature type="transmembrane region" description="Helical" evidence="1">
    <location>
        <begin position="110"/>
        <end position="128"/>
    </location>
</feature>
<feature type="transmembrane region" description="Helical" evidence="1">
    <location>
        <begin position="239"/>
        <end position="260"/>
    </location>
</feature>
<dbReference type="Proteomes" id="UP000616201">
    <property type="component" value="Unassembled WGS sequence"/>
</dbReference>
<feature type="transmembrane region" description="Helical" evidence="1">
    <location>
        <begin position="47"/>
        <end position="65"/>
    </location>
</feature>
<keyword evidence="3" id="KW-1185">Reference proteome</keyword>
<sequence>MKYYLNLQFQLWSRQIQETGVPVFFAGLILLGLLILLNYLFTVYPIYAPYAVALIGLQIMGFLSNHNRNEFLKTAFPTKEYYKIRAIENLLFASPFLILLVIHAEFLVATGFLILSVLMLFLKIKAFNQKAIPTPFKKKPFEFIIGFRNNWATLLILYILFSIGLSFDNFNLGLVCMALAGLSQIRNYDLTESEFYVWNYSMKPKDFLLFKLKRACIQLSAIVFPMLLALIIRYPSYGIFSLCVLLICCIAISFFITVKYAVFPRAIQIPEYLLFCIGIVLLPLAFFLFPYYFNKASQNLKSIL</sequence>
<keyword evidence="1" id="KW-1133">Transmembrane helix</keyword>
<feature type="transmembrane region" description="Helical" evidence="1">
    <location>
        <begin position="149"/>
        <end position="167"/>
    </location>
</feature>
<name>A0A928YSX6_9SPHI</name>
<protein>
    <submittedName>
        <fullName evidence="2">Uncharacterized protein</fullName>
    </submittedName>
</protein>
<dbReference type="AlphaFoldDB" id="A0A928YSX6"/>
<keyword evidence="1" id="KW-0812">Transmembrane</keyword>
<gene>
    <name evidence="2" type="ORF">C4F49_13525</name>
</gene>
<accession>A0A928YSX6</accession>
<comment type="caution">
    <text evidence="2">The sequence shown here is derived from an EMBL/GenBank/DDBJ whole genome shotgun (WGS) entry which is preliminary data.</text>
</comment>
<dbReference type="RefSeq" id="WP_196936047.1">
    <property type="nucleotide sequence ID" value="NZ_MU158698.1"/>
</dbReference>